<dbReference type="InterPro" id="IPR050239">
    <property type="entry name" value="Sigma-70_RNA_pol_init_factors"/>
</dbReference>
<dbReference type="EMBL" id="JYIK01000517">
    <property type="protein sequence ID" value="KWX10358.1"/>
    <property type="molecule type" value="Genomic_DNA"/>
</dbReference>
<dbReference type="InterPro" id="IPR007624">
    <property type="entry name" value="RNA_pol_sigma70_r3"/>
</dbReference>
<evidence type="ECO:0000313" key="11">
    <source>
        <dbReference type="Proteomes" id="UP000070598"/>
    </source>
</evidence>
<dbReference type="GO" id="GO:0006352">
    <property type="term" value="P:DNA-templated transcription initiation"/>
    <property type="evidence" value="ECO:0007669"/>
    <property type="project" value="UniProtKB-UniRule"/>
</dbReference>
<dbReference type="GO" id="GO:0003677">
    <property type="term" value="F:DNA binding"/>
    <property type="evidence" value="ECO:0007669"/>
    <property type="project" value="UniProtKB-UniRule"/>
</dbReference>
<dbReference type="Pfam" id="PF04542">
    <property type="entry name" value="Sigma70_r2"/>
    <property type="match status" value="1"/>
</dbReference>
<evidence type="ECO:0000256" key="4">
    <source>
        <dbReference type="ARBA" id="ARBA00023163"/>
    </source>
</evidence>
<dbReference type="Pfam" id="PF04539">
    <property type="entry name" value="Sigma70_r3"/>
    <property type="match status" value="1"/>
</dbReference>
<evidence type="ECO:0000256" key="5">
    <source>
        <dbReference type="HAMAP-Rule" id="MF_00963"/>
    </source>
</evidence>
<dbReference type="PANTHER" id="PTHR30603">
    <property type="entry name" value="RNA POLYMERASE SIGMA FACTOR RPO"/>
    <property type="match status" value="1"/>
</dbReference>
<name>A0A132MQH8_9ACTN</name>
<dbReference type="SUPFAM" id="SSF88946">
    <property type="entry name" value="Sigma2 domain of RNA polymerase sigma factors"/>
    <property type="match status" value="1"/>
</dbReference>
<feature type="region of interest" description="Disordered" evidence="6">
    <location>
        <begin position="1"/>
        <end position="28"/>
    </location>
</feature>
<dbReference type="Proteomes" id="UP000070598">
    <property type="component" value="Unassembled WGS sequence"/>
</dbReference>
<feature type="region of interest" description="Sigma-70 factor domain-3" evidence="5">
    <location>
        <begin position="224"/>
        <end position="300"/>
    </location>
</feature>
<evidence type="ECO:0000256" key="1">
    <source>
        <dbReference type="ARBA" id="ARBA00023015"/>
    </source>
</evidence>
<dbReference type="InterPro" id="IPR014284">
    <property type="entry name" value="RNA_pol_sigma-70_dom"/>
</dbReference>
<dbReference type="InterPro" id="IPR028630">
    <property type="entry name" value="Sigma70_RpoD"/>
</dbReference>
<keyword evidence="5" id="KW-0963">Cytoplasm</keyword>
<keyword evidence="1 5" id="KW-0805">Transcription regulation</keyword>
<dbReference type="HAMAP" id="MF_00963">
    <property type="entry name" value="Sigma70_RpoD_SigA"/>
    <property type="match status" value="1"/>
</dbReference>
<dbReference type="PROSITE" id="PS00715">
    <property type="entry name" value="SIGMA70_1"/>
    <property type="match status" value="1"/>
</dbReference>
<feature type="region of interest" description="Sigma-70 factor domain-4" evidence="5">
    <location>
        <begin position="313"/>
        <end position="366"/>
    </location>
</feature>
<evidence type="ECO:0000256" key="2">
    <source>
        <dbReference type="ARBA" id="ARBA00023082"/>
    </source>
</evidence>
<proteinExistence type="inferred from homology"/>
<gene>
    <name evidence="5" type="primary">sigA</name>
    <name evidence="9" type="ORF">TH66_14500</name>
    <name evidence="10" type="ORF">TR74_04090</name>
</gene>
<sequence>MAQTGSRNGAVNREVPVRSSLSTLATHEPVAVPAPVPLHVVPRQESEEAEPDFTPGAALDEEIDLSTEPLDELSPGLVTDPVRQYLREIGRIPLLTAEQEVDLAKRIEAGVFAAEKLSAERALPPPLRRELELVALDGQRAKRQLIEANLRLVVSIAKRYVGRGMPFLDLVQEGNLGLIRAVEKFDYTRGYKFSTYATWWVRQAVTRALADQSRTIRVPVHVVELINKVVRIQRHLLQEHGREPTLEEVASRLSLSEDRLLEVMRFANEPVSLSAPVGSGEDSVLGDLIEDSEAPSPVESASFILLREHLEALLSTLGEREKRVMQLRYGLTDGEPHTLEEIGRVFGVTRERVRQIEVKTLSKLRHQGHAEQLRDYLG</sequence>
<dbReference type="InterPro" id="IPR013324">
    <property type="entry name" value="RNA_pol_sigma_r3/r4-like"/>
</dbReference>
<organism evidence="9 12">
    <name type="scientific">Carbonactinospora thermoautotrophica</name>
    <dbReference type="NCBI Taxonomy" id="1469144"/>
    <lineage>
        <taxon>Bacteria</taxon>
        <taxon>Bacillati</taxon>
        <taxon>Actinomycetota</taxon>
        <taxon>Actinomycetes</taxon>
        <taxon>Kitasatosporales</taxon>
        <taxon>Carbonactinosporaceae</taxon>
        <taxon>Carbonactinospora</taxon>
    </lineage>
</organism>
<feature type="short sequence motif" description="Interaction with polymerase core subunit RpoC" evidence="5">
    <location>
        <begin position="169"/>
        <end position="172"/>
    </location>
</feature>
<dbReference type="Gene3D" id="1.10.601.10">
    <property type="entry name" value="RNA Polymerase Primary Sigma Factor"/>
    <property type="match status" value="2"/>
</dbReference>
<dbReference type="InterPro" id="IPR007627">
    <property type="entry name" value="RNA_pol_sigma70_r2"/>
</dbReference>
<dbReference type="InterPro" id="IPR009042">
    <property type="entry name" value="RNA_pol_sigma70_r1_2"/>
</dbReference>
<dbReference type="AlphaFoldDB" id="A0A132MQH8"/>
<feature type="region of interest" description="Sigma-70 factor domain-2" evidence="5">
    <location>
        <begin position="145"/>
        <end position="215"/>
    </location>
</feature>
<feature type="domain" description="RNA polymerase sigma-70" evidence="8">
    <location>
        <begin position="338"/>
        <end position="364"/>
    </location>
</feature>
<dbReference type="EMBL" id="JYIJ01000018">
    <property type="protein sequence ID" value="KWX00128.1"/>
    <property type="molecule type" value="Genomic_DNA"/>
</dbReference>
<protein>
    <recommendedName>
        <fullName evidence="5">RNA polymerase sigma factor SigA</fullName>
    </recommendedName>
</protein>
<dbReference type="PATRIC" id="fig|1469144.8.peg.1900"/>
<dbReference type="InterPro" id="IPR007630">
    <property type="entry name" value="RNA_pol_sigma70_r4"/>
</dbReference>
<dbReference type="Pfam" id="PF00140">
    <property type="entry name" value="Sigma70_r1_2"/>
    <property type="match status" value="1"/>
</dbReference>
<dbReference type="OrthoDB" id="9809557at2"/>
<dbReference type="PRINTS" id="PR00046">
    <property type="entry name" value="SIGMA70FCT"/>
</dbReference>
<keyword evidence="2 5" id="KW-0731">Sigma factor</keyword>
<evidence type="ECO:0000313" key="9">
    <source>
        <dbReference type="EMBL" id="KWX00128.1"/>
    </source>
</evidence>
<keyword evidence="3 5" id="KW-0238">DNA-binding</keyword>
<evidence type="ECO:0000259" key="7">
    <source>
        <dbReference type="PROSITE" id="PS00715"/>
    </source>
</evidence>
<dbReference type="PANTHER" id="PTHR30603:SF59">
    <property type="entry name" value="RNA POLYMERASE PRINCIPAL SIGMA FACTOR HRDA"/>
    <property type="match status" value="1"/>
</dbReference>
<dbReference type="SUPFAM" id="SSF88659">
    <property type="entry name" value="Sigma3 and sigma4 domains of RNA polymerase sigma factors"/>
    <property type="match status" value="2"/>
</dbReference>
<comment type="subcellular location">
    <subcellularLocation>
        <location evidence="5">Cytoplasm</location>
    </subcellularLocation>
</comment>
<evidence type="ECO:0000256" key="6">
    <source>
        <dbReference type="SAM" id="MobiDB-lite"/>
    </source>
</evidence>
<dbReference type="Gene3D" id="1.10.10.10">
    <property type="entry name" value="Winged helix-like DNA-binding domain superfamily/Winged helix DNA-binding domain"/>
    <property type="match status" value="2"/>
</dbReference>
<dbReference type="GO" id="GO:0016987">
    <property type="term" value="F:sigma factor activity"/>
    <property type="evidence" value="ECO:0007669"/>
    <property type="project" value="UniProtKB-UniRule"/>
</dbReference>
<comment type="similarity">
    <text evidence="5">Belongs to the sigma-70 factor family. RpoD/SigA subfamily.</text>
</comment>
<dbReference type="RefSeq" id="WP_066888665.1">
    <property type="nucleotide sequence ID" value="NZ_CP171739.1"/>
</dbReference>
<dbReference type="InterPro" id="IPR013325">
    <property type="entry name" value="RNA_pol_sigma_r2"/>
</dbReference>
<comment type="function">
    <text evidence="5">Sigma factors are initiation factors that promote the attachment of RNA polymerase to specific initiation sites and are then released. This sigma factor is the primary sigma factor during exponential growth.</text>
</comment>
<dbReference type="PROSITE" id="PS00716">
    <property type="entry name" value="SIGMA70_2"/>
    <property type="match status" value="1"/>
</dbReference>
<evidence type="ECO:0000313" key="10">
    <source>
        <dbReference type="EMBL" id="KWX10358.1"/>
    </source>
</evidence>
<evidence type="ECO:0000256" key="3">
    <source>
        <dbReference type="ARBA" id="ARBA00023125"/>
    </source>
</evidence>
<comment type="caution">
    <text evidence="9">The sequence shown here is derived from an EMBL/GenBank/DDBJ whole genome shotgun (WGS) entry which is preliminary data.</text>
</comment>
<evidence type="ECO:0000259" key="8">
    <source>
        <dbReference type="PROSITE" id="PS00716"/>
    </source>
</evidence>
<feature type="DNA-binding region" description="H-T-H motif" evidence="5">
    <location>
        <begin position="339"/>
        <end position="358"/>
    </location>
</feature>
<comment type="subunit">
    <text evidence="5">Interacts transiently with the RNA polymerase catalytic core.</text>
</comment>
<dbReference type="Pfam" id="PF04545">
    <property type="entry name" value="Sigma70_r4"/>
    <property type="match status" value="1"/>
</dbReference>
<dbReference type="GO" id="GO:0005737">
    <property type="term" value="C:cytoplasm"/>
    <property type="evidence" value="ECO:0007669"/>
    <property type="project" value="UniProtKB-SubCell"/>
</dbReference>
<evidence type="ECO:0000313" key="12">
    <source>
        <dbReference type="Proteomes" id="UP000070659"/>
    </source>
</evidence>
<dbReference type="Proteomes" id="UP000070659">
    <property type="component" value="Unassembled WGS sequence"/>
</dbReference>
<dbReference type="InterPro" id="IPR036388">
    <property type="entry name" value="WH-like_DNA-bd_sf"/>
</dbReference>
<dbReference type="FunFam" id="1.10.601.10:FF:000001">
    <property type="entry name" value="RNA polymerase sigma factor SigA"/>
    <property type="match status" value="1"/>
</dbReference>
<accession>A0A132MQH8</accession>
<reference evidence="11" key="1">
    <citation type="submission" date="2015-02" db="EMBL/GenBank/DDBJ databases">
        <title>Physiological reanalysis, assessment of diazotrophy, and genome sequences of multiple isolates of Streptomyces thermoautotrophicus.</title>
        <authorList>
            <person name="MacKellar D.C."/>
            <person name="Lieber L."/>
            <person name="Norman J."/>
            <person name="Bolger A."/>
            <person name="Tobin C."/>
            <person name="Murray J.W."/>
            <person name="Friesen M."/>
            <person name="Prell J."/>
        </authorList>
    </citation>
    <scope>NUCLEOTIDE SEQUENCE [LARGE SCALE GENOMIC DNA]</scope>
    <source>
        <strain evidence="11">UBT1</strain>
    </source>
</reference>
<keyword evidence="4 5" id="KW-0804">Transcription</keyword>
<dbReference type="InterPro" id="IPR000943">
    <property type="entry name" value="RNA_pol_sigma70"/>
</dbReference>
<reference evidence="9 12" key="2">
    <citation type="submission" date="2015-02" db="EMBL/GenBank/DDBJ databases">
        <title>Physiological reanalysis, assessment of diazotrophy, and genome sequences of multiple isolates of Streptomyces thermoautotrophicus.</title>
        <authorList>
            <person name="MacKellar D.C."/>
            <person name="Lieber L."/>
            <person name="Norman J."/>
            <person name="Bolger A."/>
            <person name="Tobin C."/>
            <person name="Murray J.W."/>
            <person name="Prell J."/>
        </authorList>
    </citation>
    <scope>NUCLEOTIDE SEQUENCE [LARGE SCALE GENOMIC DNA]</scope>
    <source>
        <strain evidence="9 12">UBT1</strain>
    </source>
</reference>
<dbReference type="NCBIfam" id="TIGR02937">
    <property type="entry name" value="sigma70-ECF"/>
    <property type="match status" value="1"/>
</dbReference>
<feature type="domain" description="RNA polymerase sigma-70" evidence="7">
    <location>
        <begin position="169"/>
        <end position="182"/>
    </location>
</feature>
<dbReference type="CDD" id="cd06171">
    <property type="entry name" value="Sigma70_r4"/>
    <property type="match status" value="1"/>
</dbReference>